<accession>A0ABT0AQY6</accession>
<comment type="caution">
    <text evidence="3">The sequence shown here is derived from an EMBL/GenBank/DDBJ whole genome shotgun (WGS) entry which is preliminary data.</text>
</comment>
<sequence>MKDEKKVRRLRFYILSGVALLIAIVSYSFGGLGKVPKSQVKSQVSTAKKIDLTKAKINEVEITQKDVKKFLVAYYTKKDLEENRNRYKPFMTDSMYKTALSAEETPVAQTYKGYVINQKFQDAKVYIDATNQTVLVKVDYSYVTLTKKTDKASDGMSNNSTATLLLTYQKTGKSLLVNNIQNVSFDDRSSDTSQGIKGQEAIYEQSESKTTTSDEKLPTAEERLGTTTASVEKPKTDEESK</sequence>
<organism evidence="3 4">
    <name type="scientific">Pseudolactococcus carnosus</name>
    <dbReference type="NCBI Taxonomy" id="2749961"/>
    <lineage>
        <taxon>Bacteria</taxon>
        <taxon>Bacillati</taxon>
        <taxon>Bacillota</taxon>
        <taxon>Bacilli</taxon>
        <taxon>Lactobacillales</taxon>
        <taxon>Streptococcaceae</taxon>
        <taxon>Pseudolactococcus</taxon>
    </lineage>
</organism>
<gene>
    <name evidence="3" type="ORF">GYN21_02605</name>
</gene>
<protein>
    <recommendedName>
        <fullName evidence="5">Parvulin-like peptidyl-prolyl isomerase</fullName>
    </recommendedName>
</protein>
<dbReference type="EMBL" id="JAAECS010000002">
    <property type="protein sequence ID" value="MCJ1989101.1"/>
    <property type="molecule type" value="Genomic_DNA"/>
</dbReference>
<feature type="region of interest" description="Disordered" evidence="1">
    <location>
        <begin position="186"/>
        <end position="241"/>
    </location>
</feature>
<evidence type="ECO:0000256" key="1">
    <source>
        <dbReference type="SAM" id="MobiDB-lite"/>
    </source>
</evidence>
<feature type="compositionally biased region" description="Basic and acidic residues" evidence="1">
    <location>
        <begin position="212"/>
        <end position="224"/>
    </location>
</feature>
<feature type="compositionally biased region" description="Basic and acidic residues" evidence="1">
    <location>
        <begin position="232"/>
        <end position="241"/>
    </location>
</feature>
<feature type="transmembrane region" description="Helical" evidence="2">
    <location>
        <begin position="12"/>
        <end position="32"/>
    </location>
</feature>
<evidence type="ECO:0000313" key="3">
    <source>
        <dbReference type="EMBL" id="MCJ1989101.1"/>
    </source>
</evidence>
<dbReference type="Proteomes" id="UP001522450">
    <property type="component" value="Unassembled WGS sequence"/>
</dbReference>
<keyword evidence="2" id="KW-1133">Transmembrane helix</keyword>
<keyword evidence="2" id="KW-0812">Transmembrane</keyword>
<evidence type="ECO:0000313" key="4">
    <source>
        <dbReference type="Proteomes" id="UP001522450"/>
    </source>
</evidence>
<keyword evidence="4" id="KW-1185">Reference proteome</keyword>
<dbReference type="RefSeq" id="WP_244034249.1">
    <property type="nucleotide sequence ID" value="NZ_JAAECS010000002.1"/>
</dbReference>
<proteinExistence type="predicted"/>
<evidence type="ECO:0008006" key="5">
    <source>
        <dbReference type="Google" id="ProtNLM"/>
    </source>
</evidence>
<evidence type="ECO:0000256" key="2">
    <source>
        <dbReference type="SAM" id="Phobius"/>
    </source>
</evidence>
<name>A0ABT0AQY6_9LACT</name>
<keyword evidence="2" id="KW-0472">Membrane</keyword>
<reference evidence="3 4" key="1">
    <citation type="journal article" date="2022" name="Microbiol. Res.">
        <title>Comparative genome analysis, predicted lifestyle and antimicrobial strategies of Lactococcus carnosus and Lactococcus paracarnosus isolated from meat.</title>
        <authorList>
            <person name="Werum V."/>
            <person name="Ehrmann M."/>
            <person name="Vogel R."/>
            <person name="Hilgarth M."/>
        </authorList>
    </citation>
    <scope>NUCLEOTIDE SEQUENCE [LARGE SCALE GENOMIC DNA]</scope>
    <source>
        <strain evidence="3 4">TMW22177</strain>
    </source>
</reference>